<evidence type="ECO:0000259" key="2">
    <source>
        <dbReference type="Pfam" id="PF00155"/>
    </source>
</evidence>
<protein>
    <submittedName>
        <fullName evidence="3">PLP-dependent transferase</fullName>
    </submittedName>
</protein>
<dbReference type="SUPFAM" id="SSF53383">
    <property type="entry name" value="PLP-dependent transferases"/>
    <property type="match status" value="1"/>
</dbReference>
<dbReference type="InterPro" id="IPR015421">
    <property type="entry name" value="PyrdxlP-dep_Trfase_major"/>
</dbReference>
<reference evidence="3" key="1">
    <citation type="journal article" date="2020" name="Stud. Mycol.">
        <title>101 Dothideomycetes genomes: a test case for predicting lifestyles and emergence of pathogens.</title>
        <authorList>
            <person name="Haridas S."/>
            <person name="Albert R."/>
            <person name="Binder M."/>
            <person name="Bloem J."/>
            <person name="Labutti K."/>
            <person name="Salamov A."/>
            <person name="Andreopoulos B."/>
            <person name="Baker S."/>
            <person name="Barry K."/>
            <person name="Bills G."/>
            <person name="Bluhm B."/>
            <person name="Cannon C."/>
            <person name="Castanera R."/>
            <person name="Culley D."/>
            <person name="Daum C."/>
            <person name="Ezra D."/>
            <person name="Gonzalez J."/>
            <person name="Henrissat B."/>
            <person name="Kuo A."/>
            <person name="Liang C."/>
            <person name="Lipzen A."/>
            <person name="Lutzoni F."/>
            <person name="Magnuson J."/>
            <person name="Mondo S."/>
            <person name="Nolan M."/>
            <person name="Ohm R."/>
            <person name="Pangilinan J."/>
            <person name="Park H.-J."/>
            <person name="Ramirez L."/>
            <person name="Alfaro M."/>
            <person name="Sun H."/>
            <person name="Tritt A."/>
            <person name="Yoshinaga Y."/>
            <person name="Zwiers L.-H."/>
            <person name="Turgeon B."/>
            <person name="Goodwin S."/>
            <person name="Spatafora J."/>
            <person name="Crous P."/>
            <person name="Grigoriev I."/>
        </authorList>
    </citation>
    <scope>NUCLEOTIDE SEQUENCE</scope>
    <source>
        <strain evidence="3">CBS 121410</strain>
    </source>
</reference>
<evidence type="ECO:0000256" key="1">
    <source>
        <dbReference type="ARBA" id="ARBA00022898"/>
    </source>
</evidence>
<keyword evidence="4" id="KW-1185">Reference proteome</keyword>
<gene>
    <name evidence="3" type="ORF">K490DRAFT_63477</name>
</gene>
<sequence>MTAGTTLSHRGHELAAPTGFAEKFKSILGNPYDPDTNPDGFVDIGTAENHVMLPDAAKFLQDNPLELSKQNFSYGEGPWGNQRLRKAMAGHLNRYLKPLETIQPDDLHFGNGCTALCEMLGFTLFDEGDGILFTQPVYQGFPLDFGSKAKVKCVYVPFHDVDQFSPSCIPKYEAALSAATAAGTRIRALMLCHPHNPLGQPYPIPTLIAIMKFCNTHRIHLISDEIYALSVYSVPNASFSDHIPFHSVLSLPYKDHIDPDLLHVMYGMSKDLAGGGLRLGCLFIKNKELKRGMDAINQFHWPGIADVLIATKMLEDVPWMHNFVATSRKRLAQNNAIARELLASKNIPFSTKSNAGFFLWVDLRDRLPKTNGEGKRLEGVERERELGERFFGNMVNVVPGEAMAAEEVGFWRVVFSQDERVLREGLRRMFEVLEGVEGEK</sequence>
<keyword evidence="3" id="KW-0808">Transferase</keyword>
<dbReference type="PRINTS" id="PR00753">
    <property type="entry name" value="ACCSYNTHASE"/>
</dbReference>
<dbReference type="OrthoDB" id="7042322at2759"/>
<dbReference type="Pfam" id="PF00155">
    <property type="entry name" value="Aminotran_1_2"/>
    <property type="match status" value="1"/>
</dbReference>
<dbReference type="InterPro" id="IPR004839">
    <property type="entry name" value="Aminotransferase_I/II_large"/>
</dbReference>
<dbReference type="InterPro" id="IPR015424">
    <property type="entry name" value="PyrdxlP-dep_Trfase"/>
</dbReference>
<evidence type="ECO:0000313" key="4">
    <source>
        <dbReference type="Proteomes" id="UP000799776"/>
    </source>
</evidence>
<organism evidence="3 4">
    <name type="scientific">Saccharata proteae CBS 121410</name>
    <dbReference type="NCBI Taxonomy" id="1314787"/>
    <lineage>
        <taxon>Eukaryota</taxon>
        <taxon>Fungi</taxon>
        <taxon>Dikarya</taxon>
        <taxon>Ascomycota</taxon>
        <taxon>Pezizomycotina</taxon>
        <taxon>Dothideomycetes</taxon>
        <taxon>Dothideomycetes incertae sedis</taxon>
        <taxon>Botryosphaeriales</taxon>
        <taxon>Saccharataceae</taxon>
        <taxon>Saccharata</taxon>
    </lineage>
</organism>
<dbReference type="GO" id="GO:0006520">
    <property type="term" value="P:amino acid metabolic process"/>
    <property type="evidence" value="ECO:0007669"/>
    <property type="project" value="TreeGrafter"/>
</dbReference>
<name>A0A6A5YEE3_9PEZI</name>
<dbReference type="Proteomes" id="UP000799776">
    <property type="component" value="Unassembled WGS sequence"/>
</dbReference>
<dbReference type="GO" id="GO:0030170">
    <property type="term" value="F:pyridoxal phosphate binding"/>
    <property type="evidence" value="ECO:0007669"/>
    <property type="project" value="InterPro"/>
</dbReference>
<accession>A0A6A5YEE3</accession>
<dbReference type="InterPro" id="IPR050478">
    <property type="entry name" value="Ethylene_sulfur-biosynth"/>
</dbReference>
<dbReference type="AlphaFoldDB" id="A0A6A5YEE3"/>
<keyword evidence="1" id="KW-0663">Pyridoxal phosphate</keyword>
<dbReference type="PANTHER" id="PTHR43795:SF39">
    <property type="entry name" value="AMINOTRANSFERASE CLASS I_CLASSII DOMAIN-CONTAINING PROTEIN"/>
    <property type="match status" value="1"/>
</dbReference>
<dbReference type="CDD" id="cd00609">
    <property type="entry name" value="AAT_like"/>
    <property type="match status" value="1"/>
</dbReference>
<dbReference type="PANTHER" id="PTHR43795">
    <property type="entry name" value="BIFUNCTIONAL ASPARTATE AMINOTRANSFERASE AND GLUTAMATE/ASPARTATE-PREPHENATE AMINOTRANSFERASE-RELATED"/>
    <property type="match status" value="1"/>
</dbReference>
<dbReference type="InterPro" id="IPR015422">
    <property type="entry name" value="PyrdxlP-dep_Trfase_small"/>
</dbReference>
<proteinExistence type="predicted"/>
<dbReference type="EMBL" id="ML978714">
    <property type="protein sequence ID" value="KAF2089340.1"/>
    <property type="molecule type" value="Genomic_DNA"/>
</dbReference>
<dbReference type="Gene3D" id="3.90.1150.10">
    <property type="entry name" value="Aspartate Aminotransferase, domain 1"/>
    <property type="match status" value="1"/>
</dbReference>
<dbReference type="GO" id="GO:0008483">
    <property type="term" value="F:transaminase activity"/>
    <property type="evidence" value="ECO:0007669"/>
    <property type="project" value="TreeGrafter"/>
</dbReference>
<evidence type="ECO:0000313" key="3">
    <source>
        <dbReference type="EMBL" id="KAF2089340.1"/>
    </source>
</evidence>
<dbReference type="Gene3D" id="3.40.640.10">
    <property type="entry name" value="Type I PLP-dependent aspartate aminotransferase-like (Major domain)"/>
    <property type="match status" value="1"/>
</dbReference>
<feature type="domain" description="Aminotransferase class I/classII large" evidence="2">
    <location>
        <begin position="47"/>
        <end position="427"/>
    </location>
</feature>